<dbReference type="KEGG" id="knv:Pan216_28400"/>
<dbReference type="Proteomes" id="UP000317093">
    <property type="component" value="Chromosome"/>
</dbReference>
<evidence type="ECO:0000259" key="5">
    <source>
        <dbReference type="Pfam" id="PF07638"/>
    </source>
</evidence>
<dbReference type="InterPro" id="IPR011517">
    <property type="entry name" value="RNA_pol_sigma70_ECF-like"/>
</dbReference>
<evidence type="ECO:0000313" key="6">
    <source>
        <dbReference type="EMBL" id="QDU61974.1"/>
    </source>
</evidence>
<dbReference type="GO" id="GO:0006352">
    <property type="term" value="P:DNA-templated transcription initiation"/>
    <property type="evidence" value="ECO:0007669"/>
    <property type="project" value="InterPro"/>
</dbReference>
<dbReference type="InterPro" id="IPR039425">
    <property type="entry name" value="RNA_pol_sigma-70-like"/>
</dbReference>
<feature type="compositionally biased region" description="Polar residues" evidence="4">
    <location>
        <begin position="38"/>
        <end position="53"/>
    </location>
</feature>
<keyword evidence="1" id="KW-0805">Transcription regulation</keyword>
<name>A0A518B4S9_9BACT</name>
<protein>
    <submittedName>
        <fullName evidence="6">RNA polymerase sigma factor SigL</fullName>
    </submittedName>
</protein>
<dbReference type="InterPro" id="IPR013324">
    <property type="entry name" value="RNA_pol_sigma_r3/r4-like"/>
</dbReference>
<evidence type="ECO:0000313" key="7">
    <source>
        <dbReference type="Proteomes" id="UP000317093"/>
    </source>
</evidence>
<dbReference type="NCBIfam" id="TIGR02999">
    <property type="entry name" value="Sig-70_X6"/>
    <property type="match status" value="1"/>
</dbReference>
<dbReference type="AlphaFoldDB" id="A0A518B4S9"/>
<dbReference type="InterPro" id="IPR036388">
    <property type="entry name" value="WH-like_DNA-bd_sf"/>
</dbReference>
<dbReference type="SUPFAM" id="SSF88659">
    <property type="entry name" value="Sigma3 and sigma4 domains of RNA polymerase sigma factors"/>
    <property type="match status" value="1"/>
</dbReference>
<dbReference type="PANTHER" id="PTHR43133:SF39">
    <property type="entry name" value="SIMILAR TO RNA POLYMERASE SIGMA-E FACTOR"/>
    <property type="match status" value="1"/>
</dbReference>
<dbReference type="EMBL" id="CP036279">
    <property type="protein sequence ID" value="QDU61974.1"/>
    <property type="molecule type" value="Genomic_DNA"/>
</dbReference>
<evidence type="ECO:0000256" key="3">
    <source>
        <dbReference type="ARBA" id="ARBA00023163"/>
    </source>
</evidence>
<dbReference type="InterPro" id="IPR014284">
    <property type="entry name" value="RNA_pol_sigma-70_dom"/>
</dbReference>
<dbReference type="NCBIfam" id="TIGR02937">
    <property type="entry name" value="sigma70-ECF"/>
    <property type="match status" value="1"/>
</dbReference>
<feature type="domain" description="RNA polymerase sigma-70 ECF-like HTH" evidence="5">
    <location>
        <begin position="78"/>
        <end position="260"/>
    </location>
</feature>
<feature type="compositionally biased region" description="Basic and acidic residues" evidence="4">
    <location>
        <begin position="13"/>
        <end position="22"/>
    </location>
</feature>
<keyword evidence="3" id="KW-0804">Transcription</keyword>
<dbReference type="PANTHER" id="PTHR43133">
    <property type="entry name" value="RNA POLYMERASE ECF-TYPE SIGMA FACTO"/>
    <property type="match status" value="1"/>
</dbReference>
<evidence type="ECO:0000256" key="1">
    <source>
        <dbReference type="ARBA" id="ARBA00023015"/>
    </source>
</evidence>
<dbReference type="GO" id="GO:0016987">
    <property type="term" value="F:sigma factor activity"/>
    <property type="evidence" value="ECO:0007669"/>
    <property type="project" value="UniProtKB-KW"/>
</dbReference>
<dbReference type="InterPro" id="IPR053812">
    <property type="entry name" value="HTH_Sigma70_ECF-like"/>
</dbReference>
<feature type="region of interest" description="Disordered" evidence="4">
    <location>
        <begin position="1"/>
        <end position="65"/>
    </location>
</feature>
<evidence type="ECO:0000256" key="2">
    <source>
        <dbReference type="ARBA" id="ARBA00023082"/>
    </source>
</evidence>
<keyword evidence="2" id="KW-0731">Sigma factor</keyword>
<sequence length="263" mass="29604">MAVGLDPPSYSDLEAKHAEGMRVHSTVSRQRTLGDGLSRQSRAPNLGSRSEGSPQPPNQPGVAPLSWSRIVYTEGMADDITLLLQEIERGDRQAAGRLLPLVYEELRRLAARKMAREASEQTLQPTALVHEAFLRLVGERDLAQWDGREHFFMAAAEAMRRILIESARRRKAAKRGGEMARCEIRDEDIPVEVNDADQLIALDEALTRLAEVDADLARLVQLRYFTGLTIEETARVLKTSPRTTKRHWAYARAWLRREIEGNG</sequence>
<keyword evidence="7" id="KW-1185">Reference proteome</keyword>
<evidence type="ECO:0000256" key="4">
    <source>
        <dbReference type="SAM" id="MobiDB-lite"/>
    </source>
</evidence>
<accession>A0A518B4S9</accession>
<dbReference type="Gene3D" id="1.10.10.10">
    <property type="entry name" value="Winged helix-like DNA-binding domain superfamily/Winged helix DNA-binding domain"/>
    <property type="match status" value="1"/>
</dbReference>
<reference evidence="6 7" key="1">
    <citation type="submission" date="2019-02" db="EMBL/GenBank/DDBJ databases">
        <title>Deep-cultivation of Planctomycetes and their phenomic and genomic characterization uncovers novel biology.</title>
        <authorList>
            <person name="Wiegand S."/>
            <person name="Jogler M."/>
            <person name="Boedeker C."/>
            <person name="Pinto D."/>
            <person name="Vollmers J."/>
            <person name="Rivas-Marin E."/>
            <person name="Kohn T."/>
            <person name="Peeters S.H."/>
            <person name="Heuer A."/>
            <person name="Rast P."/>
            <person name="Oberbeckmann S."/>
            <person name="Bunk B."/>
            <person name="Jeske O."/>
            <person name="Meyerdierks A."/>
            <person name="Storesund J.E."/>
            <person name="Kallscheuer N."/>
            <person name="Luecker S."/>
            <person name="Lage O.M."/>
            <person name="Pohl T."/>
            <person name="Merkel B.J."/>
            <person name="Hornburger P."/>
            <person name="Mueller R.-W."/>
            <person name="Bruemmer F."/>
            <person name="Labrenz M."/>
            <person name="Spormann A.M."/>
            <person name="Op den Camp H."/>
            <person name="Overmann J."/>
            <person name="Amann R."/>
            <person name="Jetten M.S.M."/>
            <person name="Mascher T."/>
            <person name="Medema M.H."/>
            <person name="Devos D.P."/>
            <person name="Kaster A.-K."/>
            <person name="Ovreas L."/>
            <person name="Rohde M."/>
            <person name="Galperin M.Y."/>
            <person name="Jogler C."/>
        </authorList>
    </citation>
    <scope>NUCLEOTIDE SEQUENCE [LARGE SCALE GENOMIC DNA]</scope>
    <source>
        <strain evidence="6 7">Pan216</strain>
    </source>
</reference>
<proteinExistence type="predicted"/>
<gene>
    <name evidence="6" type="ORF">Pan216_28400</name>
</gene>
<dbReference type="Pfam" id="PF07638">
    <property type="entry name" value="Sigma70_ECF"/>
    <property type="match status" value="1"/>
</dbReference>
<organism evidence="6 7">
    <name type="scientific">Kolteria novifilia</name>
    <dbReference type="NCBI Taxonomy" id="2527975"/>
    <lineage>
        <taxon>Bacteria</taxon>
        <taxon>Pseudomonadati</taxon>
        <taxon>Planctomycetota</taxon>
        <taxon>Planctomycetia</taxon>
        <taxon>Kolteriales</taxon>
        <taxon>Kolteriaceae</taxon>
        <taxon>Kolteria</taxon>
    </lineage>
</organism>